<sequence>MENLPLVSIIIPTFNSGKTLEKCLRSIKEQTYSNIEVIVVDKGSKDETIEIAKKYGCEVHVIPANERSEQINYGVKVARGKYIYRVDSDFILPPKMVEEAVRLCEIHGYDAVSTLVLPDPTISFWAKVRRLEKECYRNDIFYRGARFLRKDVFEMLGGFDESLVAGEDYDFHERLLRANFKIGLAKTEELHIGEPKSIGDIIRKNYYYGKTLKHFLRKNKVQGLSRMSPIKKSLLRCWKNFLRHPVLTLGFILHEITRYTAATAGLFIGILVEASSKTKKEKKKLDSY</sequence>
<feature type="domain" description="Glycosyltransferase 2-like" evidence="1">
    <location>
        <begin position="8"/>
        <end position="117"/>
    </location>
</feature>
<dbReference type="RefSeq" id="WP_148882921.1">
    <property type="nucleotide sequence ID" value="NZ_CP041932.1"/>
</dbReference>
<evidence type="ECO:0000259" key="1">
    <source>
        <dbReference type="Pfam" id="PF00535"/>
    </source>
</evidence>
<dbReference type="PANTHER" id="PTHR43630:SF2">
    <property type="entry name" value="GLYCOSYLTRANSFERASE"/>
    <property type="match status" value="1"/>
</dbReference>
<dbReference type="GO" id="GO:0016740">
    <property type="term" value="F:transferase activity"/>
    <property type="evidence" value="ECO:0007669"/>
    <property type="project" value="UniProtKB-KW"/>
</dbReference>
<dbReference type="InterPro" id="IPR029044">
    <property type="entry name" value="Nucleotide-diphossugar_trans"/>
</dbReference>
<dbReference type="KEGG" id="them:FPV09_07465"/>
<dbReference type="AlphaFoldDB" id="A0A5C0SND1"/>
<evidence type="ECO:0000313" key="2">
    <source>
        <dbReference type="EMBL" id="QEK14954.1"/>
    </source>
</evidence>
<name>A0A5C0SND1_9EURY</name>
<keyword evidence="3" id="KW-1185">Reference proteome</keyword>
<protein>
    <submittedName>
        <fullName evidence="2">Glycosyltransferase</fullName>
    </submittedName>
</protein>
<dbReference type="SUPFAM" id="SSF53448">
    <property type="entry name" value="Nucleotide-diphospho-sugar transferases"/>
    <property type="match status" value="1"/>
</dbReference>
<accession>A0A5C0SND1</accession>
<dbReference type="Proteomes" id="UP000322631">
    <property type="component" value="Chromosome"/>
</dbReference>
<dbReference type="EMBL" id="CP041932">
    <property type="protein sequence ID" value="QEK14954.1"/>
    <property type="molecule type" value="Genomic_DNA"/>
</dbReference>
<proteinExistence type="predicted"/>
<gene>
    <name evidence="2" type="ORF">FPV09_07465</name>
</gene>
<dbReference type="Pfam" id="PF00535">
    <property type="entry name" value="Glycos_transf_2"/>
    <property type="match status" value="1"/>
</dbReference>
<dbReference type="PANTHER" id="PTHR43630">
    <property type="entry name" value="POLY-BETA-1,6-N-ACETYL-D-GLUCOSAMINE SYNTHASE"/>
    <property type="match status" value="1"/>
</dbReference>
<dbReference type="InterPro" id="IPR001173">
    <property type="entry name" value="Glyco_trans_2-like"/>
</dbReference>
<organism evidence="2 3">
    <name type="scientific">Thermococcus aciditolerans</name>
    <dbReference type="NCBI Taxonomy" id="2598455"/>
    <lineage>
        <taxon>Archaea</taxon>
        <taxon>Methanobacteriati</taxon>
        <taxon>Methanobacteriota</taxon>
        <taxon>Thermococci</taxon>
        <taxon>Thermococcales</taxon>
        <taxon>Thermococcaceae</taxon>
        <taxon>Thermococcus</taxon>
    </lineage>
</organism>
<dbReference type="GeneID" id="41609682"/>
<keyword evidence="2" id="KW-0808">Transferase</keyword>
<reference evidence="2 3" key="1">
    <citation type="submission" date="2019-07" db="EMBL/GenBank/DDBJ databases">
        <title>Complete genome of Thermococcus acidophilus.</title>
        <authorList>
            <person name="Li X."/>
        </authorList>
    </citation>
    <scope>NUCLEOTIDE SEQUENCE [LARGE SCALE GENOMIC DNA]</scope>
    <source>
        <strain evidence="2 3">SY113</strain>
    </source>
</reference>
<dbReference type="Gene3D" id="3.90.550.10">
    <property type="entry name" value="Spore Coat Polysaccharide Biosynthesis Protein SpsA, Chain A"/>
    <property type="match status" value="1"/>
</dbReference>
<evidence type="ECO:0000313" key="3">
    <source>
        <dbReference type="Proteomes" id="UP000322631"/>
    </source>
</evidence>